<dbReference type="RefSeq" id="WP_149391351.1">
    <property type="nucleotide sequence ID" value="NZ_SMRS01000007.1"/>
</dbReference>
<evidence type="ECO:0000313" key="3">
    <source>
        <dbReference type="Proteomes" id="UP000325302"/>
    </source>
</evidence>
<dbReference type="PANTHER" id="PTHR30283:SF4">
    <property type="entry name" value="PEROXIDE STRESS RESISTANCE PROTEIN YAAA"/>
    <property type="match status" value="1"/>
</dbReference>
<evidence type="ECO:0000256" key="1">
    <source>
        <dbReference type="HAMAP-Rule" id="MF_00652"/>
    </source>
</evidence>
<dbReference type="Pfam" id="PF03883">
    <property type="entry name" value="H2O2_YaaD"/>
    <property type="match status" value="1"/>
</dbReference>
<comment type="caution">
    <text evidence="2">The sequence shown here is derived from an EMBL/GenBank/DDBJ whole genome shotgun (WGS) entry which is preliminary data.</text>
</comment>
<reference evidence="2 3" key="1">
    <citation type="submission" date="2019-03" db="EMBL/GenBank/DDBJ databases">
        <title>Nitrincola sp. nov. isolated from an Indian soda lake.</title>
        <authorList>
            <person name="Joshi A."/>
            <person name="Thite S.V."/>
            <person name="Joseph N."/>
            <person name="Dhotre D."/>
            <person name="Moorthy M."/>
            <person name="Shouche Y.S."/>
        </authorList>
    </citation>
    <scope>NUCLEOTIDE SEQUENCE [LARGE SCALE GENOMIC DNA]</scope>
    <source>
        <strain evidence="2 3">MEB193</strain>
    </source>
</reference>
<dbReference type="Proteomes" id="UP000325302">
    <property type="component" value="Unassembled WGS sequence"/>
</dbReference>
<dbReference type="NCBIfam" id="NF002542">
    <property type="entry name" value="PRK02101.1-3"/>
    <property type="match status" value="1"/>
</dbReference>
<comment type="similarity">
    <text evidence="1">Belongs to the UPF0246 family.</text>
</comment>
<dbReference type="GO" id="GO:0005829">
    <property type="term" value="C:cytosol"/>
    <property type="evidence" value="ECO:0007669"/>
    <property type="project" value="TreeGrafter"/>
</dbReference>
<dbReference type="AlphaFoldDB" id="A0A5A9W1N0"/>
<dbReference type="OrthoDB" id="9777133at2"/>
<name>A0A5A9W1N0_9GAMM</name>
<dbReference type="PANTHER" id="PTHR30283">
    <property type="entry name" value="PEROXIDE STRESS RESPONSE PROTEIN YAAA"/>
    <property type="match status" value="1"/>
</dbReference>
<proteinExistence type="inferred from homology"/>
<dbReference type="HAMAP" id="MF_00652">
    <property type="entry name" value="UPF0246"/>
    <property type="match status" value="1"/>
</dbReference>
<evidence type="ECO:0000313" key="2">
    <source>
        <dbReference type="EMBL" id="KAA0874119.1"/>
    </source>
</evidence>
<sequence length="258" mass="29371">MLMLISPAKTLDYESPLPTTRYSQPAYTEQAEALITRLRRESVQSIAELMHLSDKLASLNVARYASWSREHQTENARPAVLAFKGDVYTGLAAENWTEAQFEYAQGHLRILSGLYGLLRPLDLLQPYRLEMGTKLDTDKGQTLYDFWGSLITEALNQECDAGPHDCLINLASNEYFKAVKPKQLKARLISPVFKDQKNGQYKIISFYAKKARGLMSRFLIEQEIDQAQGLLDFNLEGYYYAPEFSTAEAPVFLRDHAE</sequence>
<dbReference type="GO" id="GO:0033194">
    <property type="term" value="P:response to hydroperoxide"/>
    <property type="evidence" value="ECO:0007669"/>
    <property type="project" value="TreeGrafter"/>
</dbReference>
<organism evidence="2 3">
    <name type="scientific">Nitrincola tapanii</name>
    <dbReference type="NCBI Taxonomy" id="1708751"/>
    <lineage>
        <taxon>Bacteria</taxon>
        <taxon>Pseudomonadati</taxon>
        <taxon>Pseudomonadota</taxon>
        <taxon>Gammaproteobacteria</taxon>
        <taxon>Oceanospirillales</taxon>
        <taxon>Oceanospirillaceae</taxon>
        <taxon>Nitrincola</taxon>
    </lineage>
</organism>
<keyword evidence="3" id="KW-1185">Reference proteome</keyword>
<accession>A0A5A9W1N0</accession>
<protein>
    <recommendedName>
        <fullName evidence="1">UPF0246 protein E1H14_10100</fullName>
    </recommendedName>
</protein>
<gene>
    <name evidence="2" type="primary">yaaA</name>
    <name evidence="2" type="ORF">E1H14_10100</name>
</gene>
<dbReference type="EMBL" id="SMRS01000007">
    <property type="protein sequence ID" value="KAA0874119.1"/>
    <property type="molecule type" value="Genomic_DNA"/>
</dbReference>
<dbReference type="InterPro" id="IPR005583">
    <property type="entry name" value="YaaA"/>
</dbReference>
<dbReference type="NCBIfam" id="NF002541">
    <property type="entry name" value="PRK02101.1-1"/>
    <property type="match status" value="1"/>
</dbReference>